<feature type="non-terminal residue" evidence="1">
    <location>
        <position position="1"/>
    </location>
</feature>
<accession>A0A8S9U3M8</accession>
<keyword evidence="1" id="KW-0808">Transferase</keyword>
<keyword evidence="1" id="KW-0695">RNA-directed DNA polymerase</keyword>
<sequence>ADRDSESVATECGYSVANECGSDSEINDAELASGHLSGPVIDESGLVADEEREISIHEDTDTSADDSGSAIISACAEIMGKRPRKEAGSEEIAELEGPKRTRTGLREYHERHRPKYLDDYVVKDLQNTPHVLDENGRSLRATDVQIPRNHREAMRSKYHDYWREAELAEMSAIRRRSVLEGIAVRSDFRSYVIRSKARLVALSYYQKPGVDFVDTFSPAARISSFRLLVALISL</sequence>
<protein>
    <submittedName>
        <fullName evidence="1">Reverse transcriptase (RNA-dependent DNA polymerase)</fullName>
    </submittedName>
</protein>
<reference evidence="1" key="1">
    <citation type="submission" date="2020-03" db="EMBL/GenBank/DDBJ databases">
        <title>Hybrid Assembly of Korean Phytophthora infestans isolates.</title>
        <authorList>
            <person name="Prokchorchik M."/>
            <person name="Lee Y."/>
            <person name="Seo J."/>
            <person name="Cho J.-H."/>
            <person name="Park Y.-E."/>
            <person name="Jang D.-C."/>
            <person name="Im J.-S."/>
            <person name="Choi J.-G."/>
            <person name="Park H.-J."/>
            <person name="Lee G.-B."/>
            <person name="Lee Y.-G."/>
            <person name="Hong S.-Y."/>
            <person name="Cho K."/>
            <person name="Sohn K.H."/>
        </authorList>
    </citation>
    <scope>NUCLEOTIDE SEQUENCE</scope>
    <source>
        <strain evidence="1">KR_2_A2</strain>
    </source>
</reference>
<dbReference type="AlphaFoldDB" id="A0A8S9U3M8"/>
<gene>
    <name evidence="1" type="ORF">GN958_ATG16109</name>
</gene>
<organism evidence="1 2">
    <name type="scientific">Phytophthora infestans</name>
    <name type="common">Potato late blight agent</name>
    <name type="synonym">Botrytis infestans</name>
    <dbReference type="NCBI Taxonomy" id="4787"/>
    <lineage>
        <taxon>Eukaryota</taxon>
        <taxon>Sar</taxon>
        <taxon>Stramenopiles</taxon>
        <taxon>Oomycota</taxon>
        <taxon>Peronosporomycetes</taxon>
        <taxon>Peronosporales</taxon>
        <taxon>Peronosporaceae</taxon>
        <taxon>Phytophthora</taxon>
    </lineage>
</organism>
<dbReference type="EMBL" id="JAACNO010002256">
    <property type="protein sequence ID" value="KAF4134853.1"/>
    <property type="molecule type" value="Genomic_DNA"/>
</dbReference>
<name>A0A8S9U3M8_PHYIN</name>
<proteinExistence type="predicted"/>
<evidence type="ECO:0000313" key="2">
    <source>
        <dbReference type="Proteomes" id="UP000704712"/>
    </source>
</evidence>
<dbReference type="Proteomes" id="UP000704712">
    <property type="component" value="Unassembled WGS sequence"/>
</dbReference>
<comment type="caution">
    <text evidence="1">The sequence shown here is derived from an EMBL/GenBank/DDBJ whole genome shotgun (WGS) entry which is preliminary data.</text>
</comment>
<dbReference type="GO" id="GO:0003964">
    <property type="term" value="F:RNA-directed DNA polymerase activity"/>
    <property type="evidence" value="ECO:0007669"/>
    <property type="project" value="UniProtKB-KW"/>
</dbReference>
<evidence type="ECO:0000313" key="1">
    <source>
        <dbReference type="EMBL" id="KAF4134853.1"/>
    </source>
</evidence>
<keyword evidence="1" id="KW-0548">Nucleotidyltransferase</keyword>